<dbReference type="Gene3D" id="3.30.2080.10">
    <property type="entry name" value="GH92 mannosidase domain"/>
    <property type="match status" value="1"/>
</dbReference>
<dbReference type="AlphaFoldDB" id="A0A4R8DIE3"/>
<feature type="domain" description="Glycosyl hydrolase family 92" evidence="4">
    <location>
        <begin position="258"/>
        <end position="726"/>
    </location>
</feature>
<dbReference type="GO" id="GO:0000224">
    <property type="term" value="F:peptide-N4-(N-acetyl-beta-glucosaminyl)asparagine amidase activity"/>
    <property type="evidence" value="ECO:0007669"/>
    <property type="project" value="TreeGrafter"/>
</dbReference>
<evidence type="ECO:0000256" key="1">
    <source>
        <dbReference type="ARBA" id="ARBA00001913"/>
    </source>
</evidence>
<keyword evidence="3" id="KW-0106">Calcium</keyword>
<dbReference type="InterPro" id="IPR050883">
    <property type="entry name" value="PNGase"/>
</dbReference>
<comment type="caution">
    <text evidence="6">The sequence shown here is derived from an EMBL/GenBank/DDBJ whole genome shotgun (WGS) entry which is preliminary data.</text>
</comment>
<proteinExistence type="predicted"/>
<evidence type="ECO:0000256" key="2">
    <source>
        <dbReference type="ARBA" id="ARBA00011245"/>
    </source>
</evidence>
<organism evidence="6 7">
    <name type="scientific">Dinghuibacter silviterrae</name>
    <dbReference type="NCBI Taxonomy" id="1539049"/>
    <lineage>
        <taxon>Bacteria</taxon>
        <taxon>Pseudomonadati</taxon>
        <taxon>Bacteroidota</taxon>
        <taxon>Chitinophagia</taxon>
        <taxon>Chitinophagales</taxon>
        <taxon>Chitinophagaceae</taxon>
        <taxon>Dinghuibacter</taxon>
    </lineage>
</organism>
<dbReference type="InterPro" id="IPR041371">
    <property type="entry name" value="GH92_N"/>
</dbReference>
<comment type="subunit">
    <text evidence="2">Monomer.</text>
</comment>
<dbReference type="PANTHER" id="PTHR12143">
    <property type="entry name" value="PEPTIDE N-GLYCANASE PNGASE -RELATED"/>
    <property type="match status" value="1"/>
</dbReference>
<dbReference type="GO" id="GO:0005829">
    <property type="term" value="C:cytosol"/>
    <property type="evidence" value="ECO:0007669"/>
    <property type="project" value="TreeGrafter"/>
</dbReference>
<dbReference type="PANTHER" id="PTHR12143:SF43">
    <property type="entry name" value="PUTATIVE-RELATED"/>
    <property type="match status" value="1"/>
</dbReference>
<dbReference type="GO" id="GO:0030246">
    <property type="term" value="F:carbohydrate binding"/>
    <property type="evidence" value="ECO:0007669"/>
    <property type="project" value="InterPro"/>
</dbReference>
<evidence type="ECO:0000256" key="3">
    <source>
        <dbReference type="ARBA" id="ARBA00022837"/>
    </source>
</evidence>
<dbReference type="Gene3D" id="1.20.1610.10">
    <property type="entry name" value="alpha-1,2-mannosidases domains"/>
    <property type="match status" value="1"/>
</dbReference>
<dbReference type="Gene3D" id="1.20.1050.60">
    <property type="entry name" value="alpha-1,2-mannosidase"/>
    <property type="match status" value="1"/>
</dbReference>
<comment type="cofactor">
    <cofactor evidence="1">
        <name>Ca(2+)</name>
        <dbReference type="ChEBI" id="CHEBI:29108"/>
    </cofactor>
</comment>
<dbReference type="Gene3D" id="2.70.98.10">
    <property type="match status" value="1"/>
</dbReference>
<name>A0A4R8DIE3_9BACT</name>
<gene>
    <name evidence="6" type="ORF">EDB95_4576</name>
</gene>
<accession>A0A4R8DIE3</accession>
<evidence type="ECO:0000313" key="7">
    <source>
        <dbReference type="Proteomes" id="UP000294498"/>
    </source>
</evidence>
<evidence type="ECO:0000313" key="6">
    <source>
        <dbReference type="EMBL" id="TDW96740.1"/>
    </source>
</evidence>
<dbReference type="InterPro" id="IPR008928">
    <property type="entry name" value="6-hairpin_glycosidase_sf"/>
</dbReference>
<dbReference type="InterPro" id="IPR012939">
    <property type="entry name" value="Glyco_hydro_92"/>
</dbReference>
<dbReference type="InterPro" id="IPR005887">
    <property type="entry name" value="GH92_a_mannosidase_put"/>
</dbReference>
<reference evidence="6 7" key="1">
    <citation type="submission" date="2019-03" db="EMBL/GenBank/DDBJ databases">
        <title>Genomic Encyclopedia of Type Strains, Phase IV (KMG-IV): sequencing the most valuable type-strain genomes for metagenomic binning, comparative biology and taxonomic classification.</title>
        <authorList>
            <person name="Goeker M."/>
        </authorList>
    </citation>
    <scope>NUCLEOTIDE SEQUENCE [LARGE SCALE GENOMIC DNA]</scope>
    <source>
        <strain evidence="6 7">DSM 100059</strain>
    </source>
</reference>
<evidence type="ECO:0000259" key="5">
    <source>
        <dbReference type="Pfam" id="PF17678"/>
    </source>
</evidence>
<dbReference type="SUPFAM" id="SSF48208">
    <property type="entry name" value="Six-hairpin glycosidases"/>
    <property type="match status" value="1"/>
</dbReference>
<dbReference type="EMBL" id="SODV01000002">
    <property type="protein sequence ID" value="TDW96740.1"/>
    <property type="molecule type" value="Genomic_DNA"/>
</dbReference>
<evidence type="ECO:0000259" key="4">
    <source>
        <dbReference type="Pfam" id="PF07971"/>
    </source>
</evidence>
<protein>
    <submittedName>
        <fullName evidence="6">Putative alpha-1,2-mannosidase</fullName>
    </submittedName>
</protein>
<dbReference type="GO" id="GO:0005975">
    <property type="term" value="P:carbohydrate metabolic process"/>
    <property type="evidence" value="ECO:0007669"/>
    <property type="project" value="InterPro"/>
</dbReference>
<dbReference type="Pfam" id="PF17678">
    <property type="entry name" value="Glyco_hydro_92N"/>
    <property type="match status" value="1"/>
</dbReference>
<dbReference type="NCBIfam" id="TIGR01180">
    <property type="entry name" value="aman2_put"/>
    <property type="match status" value="1"/>
</dbReference>
<dbReference type="Pfam" id="PF07971">
    <property type="entry name" value="Glyco_hydro_92"/>
    <property type="match status" value="1"/>
</dbReference>
<keyword evidence="7" id="KW-1185">Reference proteome</keyword>
<dbReference type="InterPro" id="IPR014718">
    <property type="entry name" value="GH-type_carb-bd"/>
</dbReference>
<dbReference type="Proteomes" id="UP000294498">
    <property type="component" value="Unassembled WGS sequence"/>
</dbReference>
<dbReference type="GO" id="GO:0006516">
    <property type="term" value="P:glycoprotein catabolic process"/>
    <property type="evidence" value="ECO:0007669"/>
    <property type="project" value="TreeGrafter"/>
</dbReference>
<sequence>MLALAPLALHAQMQHPLLPYVNPLIGTAPSATKATLAHGQGTEALANTIPSVTYPFGMTQWVAQTRFSETKCVAPYYYGDSLFSGFRGSHWISGSCMQDYGSVTVTAITGTLRLDDPGTAFTHAAETATPAYYRVDLPQRGLRAEVTATARCGFIRFTALRDDSVYILIHPNSDRGLATLQVDGNLVSGRNPVYRLYQGGGQPAGFDGCFAVRFPGVTSSVKIVPVAGGVVAYVGFWEKAGQTIQLKIGTSFTSEAGAARNLTAEIPGWNFDAVVSAARRVWEQELSRVTLEVMADSVRRIFYTAMYHAMQQPRLYSDVDGTYPMFATSYKNARLAHAMAARRTAAAPPAVGGAYYDDFSMWDIYRAQIPLIEILRPALAGDLVHSILLKAEQGGWLPDFPCWNNYTAEMVGNHANALIASAAARGIPVDLETAYRYMRKDAFDIPDAAAYKDGRGRRSLASYLALGYYPLEDEVSEAFHKNEQTSRTLEYAYDDYCIAQIAKTLKKQQDYDTLMARSRNYVHVFDKRTGFMNGRHADGSFYPLKDPDARLYFVTEGTPRQYTFYVPQDMPGLTGLLGGPEKLEAALDSLFDKGQYWHGNEPDQQTPFLYNYTDHPYRSSQRVHTILEEEYANRPGGLCGNDDEGEISAWYVLGALGLYPVDPASGDYAVCLPLVRAATLHLPGGKTFRIIVRTAGPQYTLVLNGQPHPSFSLSHAELQKGGVLEFR</sequence>
<feature type="domain" description="Glycosyl hydrolase family 92 N-terminal" evidence="5">
    <location>
        <begin position="20"/>
        <end position="251"/>
    </location>
</feature>